<feature type="region of interest" description="Disordered" evidence="1">
    <location>
        <begin position="61"/>
        <end position="90"/>
    </location>
</feature>
<dbReference type="Gene3D" id="3.40.395.10">
    <property type="entry name" value="Adenoviral Proteinase, Chain A"/>
    <property type="match status" value="1"/>
</dbReference>
<dbReference type="STRING" id="864069.MicloDRAFT_00006650"/>
<proteinExistence type="predicted"/>
<dbReference type="Proteomes" id="UP000003947">
    <property type="component" value="Unassembled WGS sequence"/>
</dbReference>
<feature type="region of interest" description="Disordered" evidence="1">
    <location>
        <begin position="1"/>
        <end position="36"/>
    </location>
</feature>
<organism evidence="2 3">
    <name type="scientific">Microvirga lotononidis</name>
    <dbReference type="NCBI Taxonomy" id="864069"/>
    <lineage>
        <taxon>Bacteria</taxon>
        <taxon>Pseudomonadati</taxon>
        <taxon>Pseudomonadota</taxon>
        <taxon>Alphaproteobacteria</taxon>
        <taxon>Hyphomicrobiales</taxon>
        <taxon>Methylobacteriaceae</taxon>
        <taxon>Microvirga</taxon>
    </lineage>
</organism>
<evidence type="ECO:0000313" key="3">
    <source>
        <dbReference type="Proteomes" id="UP000003947"/>
    </source>
</evidence>
<protein>
    <submittedName>
        <fullName evidence="2">Uncharacterized protein</fullName>
    </submittedName>
</protein>
<dbReference type="AlphaFoldDB" id="I4Z3H0"/>
<reference evidence="2 3" key="1">
    <citation type="submission" date="2012-02" db="EMBL/GenBank/DDBJ databases">
        <title>Improved High-Quality Draft sequence of Microvirga sp. WSM3557.</title>
        <authorList>
            <consortium name="US DOE Joint Genome Institute"/>
            <person name="Lucas S."/>
            <person name="Han J."/>
            <person name="Lapidus A."/>
            <person name="Cheng J.-F."/>
            <person name="Goodwin L."/>
            <person name="Pitluck S."/>
            <person name="Peters L."/>
            <person name="Zhang X."/>
            <person name="Detter J.C."/>
            <person name="Han C."/>
            <person name="Tapia R."/>
            <person name="Land M."/>
            <person name="Hauser L."/>
            <person name="Kyrpides N."/>
            <person name="Ivanova N."/>
            <person name="Pagani I."/>
            <person name="Brau L."/>
            <person name="Yates R."/>
            <person name="O'Hara G."/>
            <person name="Rui T."/>
            <person name="Howieson J."/>
            <person name="Reeve W."/>
            <person name="Woyke T."/>
        </authorList>
    </citation>
    <scope>NUCLEOTIDE SEQUENCE [LARGE SCALE GENOMIC DNA]</scope>
    <source>
        <strain evidence="2 3">WSM3557</strain>
    </source>
</reference>
<name>I4Z3H0_9HYPH</name>
<gene>
    <name evidence="2" type="ORF">MicloDRAFT_00006650</name>
</gene>
<dbReference type="PATRIC" id="fig|864069.3.peg.738"/>
<dbReference type="EMBL" id="JH660636">
    <property type="protein sequence ID" value="EIM30762.1"/>
    <property type="molecule type" value="Genomic_DNA"/>
</dbReference>
<feature type="compositionally biased region" description="Basic and acidic residues" evidence="1">
    <location>
        <begin position="1"/>
        <end position="17"/>
    </location>
</feature>
<accession>I4Z3H0</accession>
<dbReference type="HOGENOM" id="CLU_1164797_0_0_5"/>
<keyword evidence="3" id="KW-1185">Reference proteome</keyword>
<feature type="region of interest" description="Disordered" evidence="1">
    <location>
        <begin position="105"/>
        <end position="136"/>
    </location>
</feature>
<evidence type="ECO:0000313" key="2">
    <source>
        <dbReference type="EMBL" id="EIM30762.1"/>
    </source>
</evidence>
<sequence length="238" mass="26001">MEGDRERGKRKKQASEREEVDSAAQRPRLDVPPQRPMALDATELLGDEHITQDYNLVRAQLQGDNPDLAARTRGVQPAQSKEGLPAQEPRRLDNFVGDRRALPNRLEGQRTIAVEESHPETASSSKPTRSREKLDEKTAELASKAMATRFKLSREDCEAIGSLALKAFVDNAAALATLEFGGEKLSKGDILTILRNDGAAQAVKALRDKANDLMNMPKSKVLAAASKRGAAAAIRKLK</sequence>
<evidence type="ECO:0000256" key="1">
    <source>
        <dbReference type="SAM" id="MobiDB-lite"/>
    </source>
</evidence>